<reference evidence="2 3" key="1">
    <citation type="submission" date="2010-03" db="EMBL/GenBank/DDBJ databases">
        <title>The genome sequence of Clostridiales sp. SSC/2.</title>
        <authorList>
            <consortium name="metaHIT consortium -- http://www.metahit.eu/"/>
            <person name="Pajon A."/>
            <person name="Turner K."/>
            <person name="Parkhill J."/>
            <person name="Duncan S."/>
            <person name="Flint H."/>
        </authorList>
    </citation>
    <scope>NUCLEOTIDE SEQUENCE [LARGE SCALE GENOMIC DNA]</scope>
    <source>
        <strain evidence="2 3">SSC/2</strain>
    </source>
</reference>
<evidence type="ECO:0000313" key="2">
    <source>
        <dbReference type="EMBL" id="CBL38439.1"/>
    </source>
</evidence>
<proteinExistence type="predicted"/>
<protein>
    <submittedName>
        <fullName evidence="2">Uncharacterized protein</fullName>
    </submittedName>
</protein>
<dbReference type="Proteomes" id="UP000008960">
    <property type="component" value="Chromosome"/>
</dbReference>
<dbReference type="RefSeq" id="WP_008390887.1">
    <property type="nucleotide sequence ID" value="NC_021016.1"/>
</dbReference>
<feature type="transmembrane region" description="Helical" evidence="1">
    <location>
        <begin position="12"/>
        <end position="43"/>
    </location>
</feature>
<evidence type="ECO:0000313" key="3">
    <source>
        <dbReference type="Proteomes" id="UP000008960"/>
    </source>
</evidence>
<keyword evidence="1" id="KW-1133">Transmembrane helix</keyword>
<keyword evidence="1" id="KW-0472">Membrane</keyword>
<dbReference type="AlphaFoldDB" id="D4N0P4"/>
<gene>
    <name evidence="2" type="ORF">CL2_14970</name>
</gene>
<name>D4N0P4_ANAHA</name>
<organism evidence="2 3">
    <name type="scientific">Anaerostipes hadrus</name>
    <dbReference type="NCBI Taxonomy" id="649756"/>
    <lineage>
        <taxon>Bacteria</taxon>
        <taxon>Bacillati</taxon>
        <taxon>Bacillota</taxon>
        <taxon>Clostridia</taxon>
        <taxon>Lachnospirales</taxon>
        <taxon>Lachnospiraceae</taxon>
        <taxon>Anaerostipes</taxon>
    </lineage>
</organism>
<dbReference type="KEGG" id="bprl:CL2_14970"/>
<reference evidence="2 3" key="2">
    <citation type="submission" date="2010-03" db="EMBL/GenBank/DDBJ databases">
        <authorList>
            <person name="Pajon A."/>
        </authorList>
    </citation>
    <scope>NUCLEOTIDE SEQUENCE [LARGE SCALE GENOMIC DNA]</scope>
    <source>
        <strain evidence="2 3">SSC/2</strain>
    </source>
</reference>
<dbReference type="EMBL" id="FP929061">
    <property type="protein sequence ID" value="CBL38439.1"/>
    <property type="molecule type" value="Genomic_DNA"/>
</dbReference>
<evidence type="ECO:0000256" key="1">
    <source>
        <dbReference type="SAM" id="Phobius"/>
    </source>
</evidence>
<keyword evidence="1" id="KW-0812">Transmembrane</keyword>
<sequence length="50" mass="5793">MEQRKNRKYGALCVMLGLLSIPVTDYDVTFFILMLITGVLLFVTKKHIFD</sequence>
<accession>D4N0P4</accession>